<comment type="caution">
    <text evidence="2">The sequence shown here is derived from an EMBL/GenBank/DDBJ whole genome shotgun (WGS) entry which is preliminary data.</text>
</comment>
<proteinExistence type="predicted"/>
<feature type="domain" description="HTH hxlR-type" evidence="1">
    <location>
        <begin position="30"/>
        <end position="90"/>
    </location>
</feature>
<dbReference type="InterPro" id="IPR002577">
    <property type="entry name" value="HTH_HxlR"/>
</dbReference>
<dbReference type="EMBL" id="SNXK01000009">
    <property type="protein sequence ID" value="TDP31178.1"/>
    <property type="molecule type" value="Genomic_DNA"/>
</dbReference>
<evidence type="ECO:0000313" key="3">
    <source>
        <dbReference type="Proteomes" id="UP000295087"/>
    </source>
</evidence>
<dbReference type="InterPro" id="IPR036388">
    <property type="entry name" value="WH-like_DNA-bd_sf"/>
</dbReference>
<dbReference type="Gene3D" id="1.10.10.10">
    <property type="entry name" value="Winged helix-like DNA-binding domain superfamily/Winged helix DNA-binding domain"/>
    <property type="match status" value="1"/>
</dbReference>
<sequence>MLRHDEFDRTGGGTMLVADRCAPDLRHAACEVRDVLNRIGDKWSVPVVTELIGGARRRGDVGAGPLGHHRRRLNGRGRIIHGRNGFRREL</sequence>
<dbReference type="RefSeq" id="WP_378669848.1">
    <property type="nucleotide sequence ID" value="NZ_JBHXPO010000010.1"/>
</dbReference>
<organism evidence="2 3">
    <name type="scientific">Nocardia ignorata</name>
    <dbReference type="NCBI Taxonomy" id="145285"/>
    <lineage>
        <taxon>Bacteria</taxon>
        <taxon>Bacillati</taxon>
        <taxon>Actinomycetota</taxon>
        <taxon>Actinomycetes</taxon>
        <taxon>Mycobacteriales</taxon>
        <taxon>Nocardiaceae</taxon>
        <taxon>Nocardia</taxon>
    </lineage>
</organism>
<accession>A0A4R6P0K3</accession>
<dbReference type="PROSITE" id="PS51118">
    <property type="entry name" value="HTH_HXLR"/>
    <property type="match status" value="1"/>
</dbReference>
<gene>
    <name evidence="2" type="ORF">DFR75_109147</name>
</gene>
<protein>
    <recommendedName>
        <fullName evidence="1">HTH hxlR-type domain-containing protein</fullName>
    </recommendedName>
</protein>
<dbReference type="AlphaFoldDB" id="A0A4R6P0K3"/>
<reference evidence="2 3" key="1">
    <citation type="submission" date="2019-03" db="EMBL/GenBank/DDBJ databases">
        <title>Genomic Encyclopedia of Type Strains, Phase IV (KMG-IV): sequencing the most valuable type-strain genomes for metagenomic binning, comparative biology and taxonomic classification.</title>
        <authorList>
            <person name="Goeker M."/>
        </authorList>
    </citation>
    <scope>NUCLEOTIDE SEQUENCE [LARGE SCALE GENOMIC DNA]</scope>
    <source>
        <strain evidence="2 3">DSM 44496</strain>
    </source>
</reference>
<name>A0A4R6P0K3_NOCIG</name>
<evidence type="ECO:0000259" key="1">
    <source>
        <dbReference type="PROSITE" id="PS51118"/>
    </source>
</evidence>
<keyword evidence="3" id="KW-1185">Reference proteome</keyword>
<evidence type="ECO:0000313" key="2">
    <source>
        <dbReference type="EMBL" id="TDP31178.1"/>
    </source>
</evidence>
<dbReference type="Proteomes" id="UP000295087">
    <property type="component" value="Unassembled WGS sequence"/>
</dbReference>